<comment type="caution">
    <text evidence="1">The sequence shown here is derived from an EMBL/GenBank/DDBJ whole genome shotgun (WGS) entry which is preliminary data.</text>
</comment>
<dbReference type="AlphaFoldDB" id="A0AAV8XM06"/>
<proteinExistence type="predicted"/>
<evidence type="ECO:0000313" key="2">
    <source>
        <dbReference type="Proteomes" id="UP001162162"/>
    </source>
</evidence>
<keyword evidence="2" id="KW-1185">Reference proteome</keyword>
<reference evidence="1" key="1">
    <citation type="journal article" date="2023" name="Insect Mol. Biol.">
        <title>Genome sequencing provides insights into the evolution of gene families encoding plant cell wall-degrading enzymes in longhorned beetles.</title>
        <authorList>
            <person name="Shin N.R."/>
            <person name="Okamura Y."/>
            <person name="Kirsch R."/>
            <person name="Pauchet Y."/>
        </authorList>
    </citation>
    <scope>NUCLEOTIDE SEQUENCE</scope>
    <source>
        <strain evidence="1">AMC_N1</strain>
    </source>
</reference>
<evidence type="ECO:0000313" key="1">
    <source>
        <dbReference type="EMBL" id="KAJ8940105.1"/>
    </source>
</evidence>
<dbReference type="Proteomes" id="UP001162162">
    <property type="component" value="Unassembled WGS sequence"/>
</dbReference>
<dbReference type="EMBL" id="JAPWTK010000452">
    <property type="protein sequence ID" value="KAJ8940105.1"/>
    <property type="molecule type" value="Genomic_DNA"/>
</dbReference>
<protein>
    <submittedName>
        <fullName evidence="1">Uncharacterized protein</fullName>
    </submittedName>
</protein>
<name>A0AAV8XM06_9CUCU</name>
<gene>
    <name evidence="1" type="ORF">NQ318_016021</name>
</gene>
<sequence>MFLVVTPERSQGTNENRVYLVVLTLFSKGVKTTPKLPKRIQKLPRSRNMHFEGVPILRDSQHLLTELHASIRVIFIQFVYQLNFIGMVFVHPRDSQRYHRFASSPAGNAMPRMHQRMPTIIL</sequence>
<organism evidence="1 2">
    <name type="scientific">Aromia moschata</name>
    <dbReference type="NCBI Taxonomy" id="1265417"/>
    <lineage>
        <taxon>Eukaryota</taxon>
        <taxon>Metazoa</taxon>
        <taxon>Ecdysozoa</taxon>
        <taxon>Arthropoda</taxon>
        <taxon>Hexapoda</taxon>
        <taxon>Insecta</taxon>
        <taxon>Pterygota</taxon>
        <taxon>Neoptera</taxon>
        <taxon>Endopterygota</taxon>
        <taxon>Coleoptera</taxon>
        <taxon>Polyphaga</taxon>
        <taxon>Cucujiformia</taxon>
        <taxon>Chrysomeloidea</taxon>
        <taxon>Cerambycidae</taxon>
        <taxon>Cerambycinae</taxon>
        <taxon>Callichromatini</taxon>
        <taxon>Aromia</taxon>
    </lineage>
</organism>
<accession>A0AAV8XM06</accession>